<feature type="transmembrane region" description="Helical" evidence="11">
    <location>
        <begin position="434"/>
        <end position="456"/>
    </location>
</feature>
<accession>A0A7S8E701</accession>
<feature type="transmembrane region" description="Helical" evidence="11">
    <location>
        <begin position="300"/>
        <end position="324"/>
    </location>
</feature>
<evidence type="ECO:0000256" key="9">
    <source>
        <dbReference type="ARBA" id="ARBA00022989"/>
    </source>
</evidence>
<proteinExistence type="inferred from homology"/>
<comment type="similarity">
    <text evidence="3 12">Belongs to the binding-protein-dependent transport system permease family. MalFG subfamily.</text>
</comment>
<dbReference type="Gene3D" id="1.10.3720.10">
    <property type="entry name" value="MetI-like"/>
    <property type="match status" value="1"/>
</dbReference>
<dbReference type="SUPFAM" id="SSF161098">
    <property type="entry name" value="MetI-like"/>
    <property type="match status" value="1"/>
</dbReference>
<dbReference type="GO" id="GO:0015423">
    <property type="term" value="F:ABC-type maltose transporter activity"/>
    <property type="evidence" value="ECO:0007669"/>
    <property type="project" value="TreeGrafter"/>
</dbReference>
<evidence type="ECO:0000256" key="5">
    <source>
        <dbReference type="ARBA" id="ARBA00022475"/>
    </source>
</evidence>
<dbReference type="InterPro" id="IPR035277">
    <property type="entry name" value="MalF_N"/>
</dbReference>
<keyword evidence="9 11" id="KW-1133">Transmembrane helix</keyword>
<keyword evidence="4 11" id="KW-0813">Transport</keyword>
<dbReference type="GO" id="GO:0042956">
    <property type="term" value="P:maltodextrin transmembrane transport"/>
    <property type="evidence" value="ECO:0007669"/>
    <property type="project" value="TreeGrafter"/>
</dbReference>
<organism evidence="14 15">
    <name type="scientific">Phototrophicus methaneseepsis</name>
    <dbReference type="NCBI Taxonomy" id="2710758"/>
    <lineage>
        <taxon>Bacteria</taxon>
        <taxon>Bacillati</taxon>
        <taxon>Chloroflexota</taxon>
        <taxon>Candidatus Thermofontia</taxon>
        <taxon>Phototrophicales</taxon>
        <taxon>Phototrophicaceae</taxon>
        <taxon>Phototrophicus</taxon>
    </lineage>
</organism>
<dbReference type="SUPFAM" id="SSF160964">
    <property type="entry name" value="MalF N-terminal region-like"/>
    <property type="match status" value="1"/>
</dbReference>
<feature type="transmembrane region" description="Helical" evidence="11">
    <location>
        <begin position="21"/>
        <end position="46"/>
    </location>
</feature>
<evidence type="ECO:0000256" key="1">
    <source>
        <dbReference type="ARBA" id="ARBA00002264"/>
    </source>
</evidence>
<reference evidence="14 15" key="1">
    <citation type="submission" date="2020-02" db="EMBL/GenBank/DDBJ databases">
        <authorList>
            <person name="Zheng R.K."/>
            <person name="Sun C.M."/>
        </authorList>
    </citation>
    <scope>NUCLEOTIDE SEQUENCE [LARGE SCALE GENOMIC DNA]</scope>
    <source>
        <strain evidence="15">rifampicinis</strain>
    </source>
</reference>
<name>A0A7S8E701_9CHLR</name>
<evidence type="ECO:0000256" key="10">
    <source>
        <dbReference type="ARBA" id="ARBA00023136"/>
    </source>
</evidence>
<dbReference type="PROSITE" id="PS50928">
    <property type="entry name" value="ABC_TM1"/>
    <property type="match status" value="1"/>
</dbReference>
<keyword evidence="8 11" id="KW-0812">Transmembrane</keyword>
<feature type="transmembrane region" description="Helical" evidence="11">
    <location>
        <begin position="52"/>
        <end position="71"/>
    </location>
</feature>
<dbReference type="Proteomes" id="UP000594468">
    <property type="component" value="Chromosome"/>
</dbReference>
<dbReference type="InterPro" id="IPR047103">
    <property type="entry name" value="MalF_P2_sf"/>
</dbReference>
<feature type="transmembrane region" description="Helical" evidence="11">
    <location>
        <begin position="503"/>
        <end position="523"/>
    </location>
</feature>
<dbReference type="Pfam" id="PF14785">
    <property type="entry name" value="MalF_P2"/>
    <property type="match status" value="1"/>
</dbReference>
<evidence type="ECO:0000256" key="3">
    <source>
        <dbReference type="ARBA" id="ARBA00009047"/>
    </source>
</evidence>
<dbReference type="EMBL" id="CP062983">
    <property type="protein sequence ID" value="QPC81521.1"/>
    <property type="molecule type" value="Genomic_DNA"/>
</dbReference>
<dbReference type="NCBIfam" id="NF008232">
    <property type="entry name" value="PRK10999.1"/>
    <property type="match status" value="1"/>
</dbReference>
<feature type="domain" description="ABC transmembrane type-1" evidence="13">
    <location>
        <begin position="301"/>
        <end position="524"/>
    </location>
</feature>
<evidence type="ECO:0000313" key="15">
    <source>
        <dbReference type="Proteomes" id="UP000594468"/>
    </source>
</evidence>
<evidence type="ECO:0000313" key="14">
    <source>
        <dbReference type="EMBL" id="QPC81521.1"/>
    </source>
</evidence>
<keyword evidence="15" id="KW-1185">Reference proteome</keyword>
<sequence length="538" mass="59384">MAVTQQETSPQRRGLASSNNWFVTLLSYFLLLVGNAFALVLIYTFFFRGQPGLGIVVAIIALIPNITFFIPGLYPIRWMVPGLMLITLLVIYPIVYTTQTSFTNLGDYLGESHLLTKPQTVRLIEQQDRLYVTEGSITYDYTLYQNEAGDYALWLEGADADGTPVTLFAPVGQPAEVIDPAPEEQPEDYNGFAPLSRILAATSIQALSDEGVLFGEGEDVYTILNSRRAAAPAQRYEYDAEADAFVDNATGDRYAANDETGYFMSPSGATLRPGYQVFIGLDNYTRLVEDPGLRGPLVNIFVWTVVFALLSVLTTFAVGLFMAIVMEDPRIPARKVIRSLLIIPYAIPGVVSILVWKGMLNENLGLITNGIADAFGVHIPWFSDGTWAKIAILLVNLWLGYPYMMLICSGALQAIPSDIYEAAAVDGARAWQRFWRITLPLLLVTVGPLLIASFVFNFNNYLLIEVLTEGNPVFEGSPVPAGQTDILISYTYGLAFGAQGRDYGYASAITLIIFAIVALVTLFQYRYTRTWEEVGENV</sequence>
<dbReference type="RefSeq" id="WP_195169593.1">
    <property type="nucleotide sequence ID" value="NZ_CP062983.1"/>
</dbReference>
<feature type="transmembrane region" description="Helical" evidence="11">
    <location>
        <begin position="390"/>
        <end position="413"/>
    </location>
</feature>
<evidence type="ECO:0000256" key="6">
    <source>
        <dbReference type="ARBA" id="ARBA00022519"/>
    </source>
</evidence>
<protein>
    <recommendedName>
        <fullName evidence="12">Maltose/maltodextrin transport system permease protein</fullName>
    </recommendedName>
</protein>
<evidence type="ECO:0000256" key="2">
    <source>
        <dbReference type="ARBA" id="ARBA00004429"/>
    </source>
</evidence>
<dbReference type="Gene3D" id="2.40.430.10">
    <property type="entry name" value="D-maltodextrin-binding protein, MBP"/>
    <property type="match status" value="1"/>
</dbReference>
<evidence type="ECO:0000256" key="12">
    <source>
        <dbReference type="RuleBase" id="RU367050"/>
    </source>
</evidence>
<keyword evidence="6" id="KW-0997">Cell inner membrane</keyword>
<dbReference type="InterPro" id="IPR035906">
    <property type="entry name" value="MetI-like_sf"/>
</dbReference>
<dbReference type="Gene3D" id="3.10.650.10">
    <property type="entry name" value="MalF N-terminal region-like"/>
    <property type="match status" value="1"/>
</dbReference>
<keyword evidence="7 12" id="KW-0762">Sugar transport</keyword>
<evidence type="ECO:0000256" key="7">
    <source>
        <dbReference type="ARBA" id="ARBA00022597"/>
    </source>
</evidence>
<dbReference type="PANTHER" id="PTHR47314:SF1">
    <property type="entry name" value="MALTOSE_MALTODEXTRIN TRANSPORT SYSTEM PERMEASE PROTEIN MALF"/>
    <property type="match status" value="1"/>
</dbReference>
<dbReference type="InterPro" id="IPR000515">
    <property type="entry name" value="MetI-like"/>
</dbReference>
<feature type="transmembrane region" description="Helical" evidence="11">
    <location>
        <begin position="336"/>
        <end position="356"/>
    </location>
</feature>
<dbReference type="KEGG" id="pmet:G4Y79_17760"/>
<comment type="subcellular location">
    <subcellularLocation>
        <location evidence="2">Cell inner membrane</location>
        <topology evidence="2">Multi-pass membrane protein</topology>
    </subcellularLocation>
    <subcellularLocation>
        <location evidence="11">Cell membrane</location>
        <topology evidence="11">Multi-pass membrane protein</topology>
    </subcellularLocation>
</comment>
<keyword evidence="10 11" id="KW-0472">Membrane</keyword>
<keyword evidence="5 12" id="KW-1003">Cell membrane</keyword>
<dbReference type="Gene3D" id="1.20.58.370">
    <property type="entry name" value="MalF N-terminal region-like"/>
    <property type="match status" value="1"/>
</dbReference>
<gene>
    <name evidence="14" type="primary">malF</name>
    <name evidence="14" type="ORF">G4Y79_17760</name>
</gene>
<dbReference type="Pfam" id="PF00528">
    <property type="entry name" value="BPD_transp_1"/>
    <property type="match status" value="1"/>
</dbReference>
<comment type="function">
    <text evidence="1 12">Part of the ABC transporter complex MalEFGK involved in maltose/maltodextrin import. Probably responsible for the translocation of the substrate across the membrane.</text>
</comment>
<dbReference type="PANTHER" id="PTHR47314">
    <property type="entry name" value="MALTOSE/MALTODEXTRIN TRANSPORT SYSTEM PERMEASE PROTEIN MALF"/>
    <property type="match status" value="1"/>
</dbReference>
<dbReference type="GO" id="GO:1990060">
    <property type="term" value="C:maltose transport complex"/>
    <property type="evidence" value="ECO:0007669"/>
    <property type="project" value="TreeGrafter"/>
</dbReference>
<evidence type="ECO:0000256" key="8">
    <source>
        <dbReference type="ARBA" id="ARBA00022692"/>
    </source>
</evidence>
<evidence type="ECO:0000256" key="4">
    <source>
        <dbReference type="ARBA" id="ARBA00022448"/>
    </source>
</evidence>
<dbReference type="InterPro" id="IPR029345">
    <property type="entry name" value="MalF_P2"/>
</dbReference>
<feature type="transmembrane region" description="Helical" evidence="11">
    <location>
        <begin position="78"/>
        <end position="96"/>
    </location>
</feature>
<dbReference type="AlphaFoldDB" id="A0A7S8E701"/>
<evidence type="ECO:0000259" key="13">
    <source>
        <dbReference type="PROSITE" id="PS50928"/>
    </source>
</evidence>
<dbReference type="CDD" id="cd06261">
    <property type="entry name" value="TM_PBP2"/>
    <property type="match status" value="1"/>
</dbReference>
<evidence type="ECO:0000256" key="11">
    <source>
        <dbReference type="RuleBase" id="RU363032"/>
    </source>
</evidence>